<evidence type="ECO:0000313" key="2">
    <source>
        <dbReference type="Proteomes" id="UP000621510"/>
    </source>
</evidence>
<comment type="caution">
    <text evidence="1">The sequence shown here is derived from an EMBL/GenBank/DDBJ whole genome shotgun (WGS) entry which is preliminary data.</text>
</comment>
<sequence>MAVPAATRSGGIHAPPWLGIYPNDHLVAATAAVGPTRGMNRGRPGG</sequence>
<keyword evidence="2" id="KW-1185">Reference proteome</keyword>
<dbReference type="EMBL" id="JAERRG010000015">
    <property type="protein sequence ID" value="MBL1116927.1"/>
    <property type="molecule type" value="Genomic_DNA"/>
</dbReference>
<evidence type="ECO:0000313" key="1">
    <source>
        <dbReference type="EMBL" id="MBL1116927.1"/>
    </source>
</evidence>
<reference evidence="1 2" key="1">
    <citation type="submission" date="2021-01" db="EMBL/GenBank/DDBJ databases">
        <title>WGS of actinomycetes isolated from Thailand.</title>
        <authorList>
            <person name="Thawai C."/>
        </authorList>
    </citation>
    <scope>NUCLEOTIDE SEQUENCE [LARGE SCALE GENOMIC DNA]</scope>
    <source>
        <strain evidence="1 2">CA3R110</strain>
    </source>
</reference>
<dbReference type="RefSeq" id="WP_201854794.1">
    <property type="nucleotide sequence ID" value="NZ_JAERRG010000015.1"/>
</dbReference>
<protein>
    <submittedName>
        <fullName evidence="1">Uncharacterized protein</fullName>
    </submittedName>
</protein>
<organism evidence="1 2">
    <name type="scientific">Streptomyces endocoffeicus</name>
    <dbReference type="NCBI Taxonomy" id="2898945"/>
    <lineage>
        <taxon>Bacteria</taxon>
        <taxon>Bacillati</taxon>
        <taxon>Actinomycetota</taxon>
        <taxon>Actinomycetes</taxon>
        <taxon>Kitasatosporales</taxon>
        <taxon>Streptomycetaceae</taxon>
        <taxon>Streptomyces</taxon>
    </lineage>
</organism>
<accession>A0ABS1PWX2</accession>
<gene>
    <name evidence="1" type="ORF">JK364_31760</name>
</gene>
<proteinExistence type="predicted"/>
<name>A0ABS1PWX2_9ACTN</name>
<dbReference type="Proteomes" id="UP000621510">
    <property type="component" value="Unassembled WGS sequence"/>
</dbReference>